<dbReference type="EMBL" id="CP003539">
    <property type="protein sequence ID" value="AFX99340.1"/>
    <property type="molecule type" value="Genomic_DNA"/>
</dbReference>
<evidence type="ECO:0000313" key="1">
    <source>
        <dbReference type="EMBL" id="AFX99340.1"/>
    </source>
</evidence>
<name>K7YIA9_9PROT</name>
<protein>
    <submittedName>
        <fullName evidence="1">Uncharacterized protein</fullName>
    </submittedName>
</protein>
<proteinExistence type="predicted"/>
<dbReference type="KEGG" id="thal:A1OE_1162"/>
<dbReference type="AlphaFoldDB" id="K7YIA9"/>
<dbReference type="Proteomes" id="UP000010077">
    <property type="component" value="Chromosome"/>
</dbReference>
<accession>K7YIA9</accession>
<dbReference type="HOGENOM" id="CLU_3306462_0_0_5"/>
<dbReference type="STRING" id="1193729.A1OE_1162"/>
<organism evidence="1 2">
    <name type="scientific">Candidatus Endolissoclinum faulkneri L2</name>
    <dbReference type="NCBI Taxonomy" id="1193729"/>
    <lineage>
        <taxon>Bacteria</taxon>
        <taxon>Pseudomonadati</taxon>
        <taxon>Pseudomonadota</taxon>
        <taxon>Alphaproteobacteria</taxon>
        <taxon>Rhodospirillales</taxon>
        <taxon>Rhodospirillaceae</taxon>
        <taxon>Candidatus Endolissoclinum</taxon>
    </lineage>
</organism>
<keyword evidence="2" id="KW-1185">Reference proteome</keyword>
<reference evidence="1 2" key="1">
    <citation type="journal article" date="2012" name="Proc. Natl. Acad. Sci. U.S.A.">
        <title>Genome streamlining and chemical defense in a coral reef symbiosis.</title>
        <authorList>
            <person name="Kwan J.C."/>
            <person name="Donia M.S."/>
            <person name="Han A.W."/>
            <person name="Hirose E."/>
            <person name="Haygood M.G."/>
            <person name="Schmidt E.W."/>
        </authorList>
    </citation>
    <scope>NUCLEOTIDE SEQUENCE [LARGE SCALE GENOMIC DNA]</scope>
    <source>
        <strain evidence="1 2">L2</strain>
    </source>
</reference>
<evidence type="ECO:0000313" key="2">
    <source>
        <dbReference type="Proteomes" id="UP000010077"/>
    </source>
</evidence>
<gene>
    <name evidence="1" type="ORF">A1OE_1162</name>
</gene>
<sequence length="39" mass="4628">MTGYGRIGKSIILSRNFVQFCLENLLTFIVQYRLFMLIK</sequence>